<evidence type="ECO:0000256" key="2">
    <source>
        <dbReference type="ARBA" id="ARBA00023002"/>
    </source>
</evidence>
<evidence type="ECO:0000313" key="4">
    <source>
        <dbReference type="EMBL" id="KIK56878.1"/>
    </source>
</evidence>
<dbReference type="PANTHER" id="PTHR43180">
    <property type="entry name" value="3-OXOACYL-(ACYL-CARRIER-PROTEIN) REDUCTASE (AFU_ORTHOLOGUE AFUA_6G11210)"/>
    <property type="match status" value="1"/>
</dbReference>
<sequence>MAVVPDSELTKYNAKVKGKTIVVTGAGSGIGRATAKLFASYGAKVIVADMNQLRAEQTVVEIQELGVGEAVSCQCDVTIWEDLVGMFDHAIEKFGSVDVVVANAGVGEGNSGMVLDSIEGFPAKPRSTTVDISLTGVLYTVHLAQHYLLLNRGPQDSVKSIVLLGSIYSWAASNNGPLYTASKYAVLGLMRSVDETLSEQGISISCIHPFFAELSETALLSSETRLFLAGLPFAPVPRIAKTIFYAASHATHENPSGGKSFWVPDGDTPTFMIPREEYKPGVYRLIDTKSNDTSIALSRPRYYARLIGDLTPWLWRPLAVASAGMLLIGLSLYRRARNYS</sequence>
<accession>A0A0D0CNL9</accession>
<keyword evidence="5" id="KW-1185">Reference proteome</keyword>
<gene>
    <name evidence="4" type="ORF">GYMLUDRAFT_247416</name>
</gene>
<keyword evidence="3" id="KW-0472">Membrane</keyword>
<keyword evidence="2" id="KW-0560">Oxidoreductase</keyword>
<dbReference type="EMBL" id="KN834794">
    <property type="protein sequence ID" value="KIK56878.1"/>
    <property type="molecule type" value="Genomic_DNA"/>
</dbReference>
<name>A0A0D0CNL9_9AGAR</name>
<dbReference type="Gene3D" id="3.40.50.720">
    <property type="entry name" value="NAD(P)-binding Rossmann-like Domain"/>
    <property type="match status" value="1"/>
</dbReference>
<organism evidence="4 5">
    <name type="scientific">Collybiopsis luxurians FD-317 M1</name>
    <dbReference type="NCBI Taxonomy" id="944289"/>
    <lineage>
        <taxon>Eukaryota</taxon>
        <taxon>Fungi</taxon>
        <taxon>Dikarya</taxon>
        <taxon>Basidiomycota</taxon>
        <taxon>Agaricomycotina</taxon>
        <taxon>Agaricomycetes</taxon>
        <taxon>Agaricomycetidae</taxon>
        <taxon>Agaricales</taxon>
        <taxon>Marasmiineae</taxon>
        <taxon>Omphalotaceae</taxon>
        <taxon>Collybiopsis</taxon>
        <taxon>Collybiopsis luxurians</taxon>
    </lineage>
</organism>
<dbReference type="AlphaFoldDB" id="A0A0D0CNL9"/>
<dbReference type="InterPro" id="IPR002347">
    <property type="entry name" value="SDR_fam"/>
</dbReference>
<reference evidence="4 5" key="1">
    <citation type="submission" date="2014-04" db="EMBL/GenBank/DDBJ databases">
        <title>Evolutionary Origins and Diversification of the Mycorrhizal Mutualists.</title>
        <authorList>
            <consortium name="DOE Joint Genome Institute"/>
            <consortium name="Mycorrhizal Genomics Consortium"/>
            <person name="Kohler A."/>
            <person name="Kuo A."/>
            <person name="Nagy L.G."/>
            <person name="Floudas D."/>
            <person name="Copeland A."/>
            <person name="Barry K.W."/>
            <person name="Cichocki N."/>
            <person name="Veneault-Fourrey C."/>
            <person name="LaButti K."/>
            <person name="Lindquist E.A."/>
            <person name="Lipzen A."/>
            <person name="Lundell T."/>
            <person name="Morin E."/>
            <person name="Murat C."/>
            <person name="Riley R."/>
            <person name="Ohm R."/>
            <person name="Sun H."/>
            <person name="Tunlid A."/>
            <person name="Henrissat B."/>
            <person name="Grigoriev I.V."/>
            <person name="Hibbett D.S."/>
            <person name="Martin F."/>
        </authorList>
    </citation>
    <scope>NUCLEOTIDE SEQUENCE [LARGE SCALE GENOMIC DNA]</scope>
    <source>
        <strain evidence="4 5">FD-317 M1</strain>
    </source>
</reference>
<keyword evidence="3" id="KW-1133">Transmembrane helix</keyword>
<dbReference type="Proteomes" id="UP000053593">
    <property type="component" value="Unassembled WGS sequence"/>
</dbReference>
<evidence type="ECO:0000313" key="5">
    <source>
        <dbReference type="Proteomes" id="UP000053593"/>
    </source>
</evidence>
<feature type="transmembrane region" description="Helical" evidence="3">
    <location>
        <begin position="313"/>
        <end position="333"/>
    </location>
</feature>
<dbReference type="GO" id="GO:0016491">
    <property type="term" value="F:oxidoreductase activity"/>
    <property type="evidence" value="ECO:0007669"/>
    <property type="project" value="UniProtKB-KW"/>
</dbReference>
<dbReference type="PANTHER" id="PTHR43180:SF33">
    <property type="entry name" value="15-HYDROXYPROSTAGLANDIN DEHYDROGENASE [NAD(+)]-LIKE"/>
    <property type="match status" value="1"/>
</dbReference>
<comment type="similarity">
    <text evidence="1">Belongs to the short-chain dehydrogenases/reductases (SDR) family.</text>
</comment>
<dbReference type="PRINTS" id="PR00081">
    <property type="entry name" value="GDHRDH"/>
</dbReference>
<evidence type="ECO:0000256" key="3">
    <source>
        <dbReference type="SAM" id="Phobius"/>
    </source>
</evidence>
<proteinExistence type="inferred from homology"/>
<evidence type="ECO:0000256" key="1">
    <source>
        <dbReference type="ARBA" id="ARBA00006484"/>
    </source>
</evidence>
<keyword evidence="3" id="KW-0812">Transmembrane</keyword>
<dbReference type="SUPFAM" id="SSF51735">
    <property type="entry name" value="NAD(P)-binding Rossmann-fold domains"/>
    <property type="match status" value="1"/>
</dbReference>
<protein>
    <submittedName>
        <fullName evidence="4">Unplaced genomic scaffold GYMLUscaffold_46, whole genome shotgun sequence</fullName>
    </submittedName>
</protein>
<dbReference type="Pfam" id="PF00106">
    <property type="entry name" value="adh_short"/>
    <property type="match status" value="1"/>
</dbReference>
<dbReference type="HOGENOM" id="CLU_010194_13_1_1"/>
<dbReference type="InterPro" id="IPR036291">
    <property type="entry name" value="NAD(P)-bd_dom_sf"/>
</dbReference>
<dbReference type="OrthoDB" id="5371740at2759"/>